<comment type="caution">
    <text evidence="5">The sequence shown here is derived from an EMBL/GenBank/DDBJ whole genome shotgun (WGS) entry which is preliminary data.</text>
</comment>
<dbReference type="SUPFAM" id="SSF53822">
    <property type="entry name" value="Periplasmic binding protein-like I"/>
    <property type="match status" value="1"/>
</dbReference>
<accession>A0A1Q8R329</accession>
<evidence type="ECO:0000256" key="3">
    <source>
        <dbReference type="SAM" id="SignalP"/>
    </source>
</evidence>
<dbReference type="Gene3D" id="3.40.50.2300">
    <property type="match status" value="2"/>
</dbReference>
<dbReference type="PANTHER" id="PTHR30483">
    <property type="entry name" value="LEUCINE-SPECIFIC-BINDING PROTEIN"/>
    <property type="match status" value="1"/>
</dbReference>
<evidence type="ECO:0000313" key="6">
    <source>
        <dbReference type="Proteomes" id="UP000186102"/>
    </source>
</evidence>
<keyword evidence="6" id="KW-1185">Reference proteome</keyword>
<dbReference type="InterPro" id="IPR028081">
    <property type="entry name" value="Leu-bd"/>
</dbReference>
<dbReference type="OrthoDB" id="9783240at2"/>
<evidence type="ECO:0000256" key="2">
    <source>
        <dbReference type="ARBA" id="ARBA00022729"/>
    </source>
</evidence>
<dbReference type="CDD" id="cd06347">
    <property type="entry name" value="PBP1_ABC_LivK_ligand_binding-like"/>
    <property type="match status" value="1"/>
</dbReference>
<dbReference type="STRING" id="1888891.DSOL_0190"/>
<name>A0A1Q8R329_9FIRM</name>
<dbReference type="PROSITE" id="PS51257">
    <property type="entry name" value="PROKAR_LIPOPROTEIN"/>
    <property type="match status" value="1"/>
</dbReference>
<comment type="similarity">
    <text evidence="1">Belongs to the leucine-binding protein family.</text>
</comment>
<feature type="signal peptide" evidence="3">
    <location>
        <begin position="1"/>
        <end position="25"/>
    </location>
</feature>
<dbReference type="Pfam" id="PF13458">
    <property type="entry name" value="Peripla_BP_6"/>
    <property type="match status" value="1"/>
</dbReference>
<reference evidence="5 6" key="1">
    <citation type="submission" date="2016-09" db="EMBL/GenBank/DDBJ databases">
        <title>Complete genome of Desulfosporosinus sp. OL.</title>
        <authorList>
            <person name="Mardanov A."/>
            <person name="Beletsky A."/>
            <person name="Panova A."/>
            <person name="Karnachuk O."/>
            <person name="Ravin N."/>
        </authorList>
    </citation>
    <scope>NUCLEOTIDE SEQUENCE [LARGE SCALE GENOMIC DNA]</scope>
    <source>
        <strain evidence="5 6">OL</strain>
    </source>
</reference>
<evidence type="ECO:0000259" key="4">
    <source>
        <dbReference type="Pfam" id="PF13458"/>
    </source>
</evidence>
<protein>
    <submittedName>
        <fullName evidence="5">Branched-chain amino acid ABC transporter, amino acid-binding protein</fullName>
    </submittedName>
</protein>
<dbReference type="InterPro" id="IPR028082">
    <property type="entry name" value="Peripla_BP_I"/>
</dbReference>
<dbReference type="EMBL" id="MLBF01000001">
    <property type="protein sequence ID" value="OLN34012.1"/>
    <property type="molecule type" value="Genomic_DNA"/>
</dbReference>
<keyword evidence="2 3" id="KW-0732">Signal</keyword>
<feature type="chain" id="PRO_5010330510" evidence="3">
    <location>
        <begin position="26"/>
        <end position="388"/>
    </location>
</feature>
<proteinExistence type="inferred from homology"/>
<dbReference type="Proteomes" id="UP000186102">
    <property type="component" value="Unassembled WGS sequence"/>
</dbReference>
<feature type="domain" description="Leucine-binding protein" evidence="4">
    <location>
        <begin position="33"/>
        <end position="377"/>
    </location>
</feature>
<sequence>MRKVFTMASVALLSLSLVTGCGTTAAPKAAEVIKVGGDLELSGGTAMFGQAAEKAIKLAFDQQNAKGGVLGGKKLEYVSADNKSDAGESTASATKLASQDKVVAILGPMTSGDTLAAAQVVTDSKVPLITPTGTADKVTVENGQVKPWIFRACFIDPFQGQVAANFASDNLKLKKAALFIDQKGDYSKGLAAAFEENFKKSGGQIVAKEQYVAGSDKDFRATLTRIKAANPDVVFVPGYYQEVGLIVKQAREMQMNQVFLGGDGWGSPQLVDVAGKAPLDNTYYVNHGAMDDPGMAQFIKDFKAKYNADPDTFAALGYDAANMLIKAIESAGSTDSEKLRSALENTKGFQGVSGMLTVDPKTHNPVKSAAILQFKDGKSVFMTKINPK</sequence>
<dbReference type="AlphaFoldDB" id="A0A1Q8R329"/>
<evidence type="ECO:0000256" key="1">
    <source>
        <dbReference type="ARBA" id="ARBA00010062"/>
    </source>
</evidence>
<dbReference type="PANTHER" id="PTHR30483:SF6">
    <property type="entry name" value="PERIPLASMIC BINDING PROTEIN OF ABC TRANSPORTER FOR NATURAL AMINO ACIDS"/>
    <property type="match status" value="1"/>
</dbReference>
<organism evidence="5 6">
    <name type="scientific">Desulfosporosinus metallidurans</name>
    <dbReference type="NCBI Taxonomy" id="1888891"/>
    <lineage>
        <taxon>Bacteria</taxon>
        <taxon>Bacillati</taxon>
        <taxon>Bacillota</taxon>
        <taxon>Clostridia</taxon>
        <taxon>Eubacteriales</taxon>
        <taxon>Desulfitobacteriaceae</taxon>
        <taxon>Desulfosporosinus</taxon>
    </lineage>
</organism>
<evidence type="ECO:0000313" key="5">
    <source>
        <dbReference type="EMBL" id="OLN34012.1"/>
    </source>
</evidence>
<dbReference type="InterPro" id="IPR051010">
    <property type="entry name" value="BCAA_transport"/>
</dbReference>
<gene>
    <name evidence="5" type="ORF">DSOL_0190</name>
</gene>